<dbReference type="RefSeq" id="WP_166985898.1">
    <property type="nucleotide sequence ID" value="NZ_CP061169.1"/>
</dbReference>
<feature type="transmembrane region" description="Helical" evidence="1">
    <location>
        <begin position="12"/>
        <end position="31"/>
    </location>
</feature>
<organism evidence="2 3">
    <name type="scientific">Paramicrobacterium chengjingii</name>
    <dbReference type="NCBI Taxonomy" id="2769067"/>
    <lineage>
        <taxon>Bacteria</taxon>
        <taxon>Bacillati</taxon>
        <taxon>Actinomycetota</taxon>
        <taxon>Actinomycetes</taxon>
        <taxon>Micrococcales</taxon>
        <taxon>Microbacteriaceae</taxon>
        <taxon>Paramicrobacterium</taxon>
    </lineage>
</organism>
<evidence type="ECO:0000313" key="3">
    <source>
        <dbReference type="Proteomes" id="UP000662814"/>
    </source>
</evidence>
<protein>
    <recommendedName>
        <fullName evidence="4">CTP synthetase</fullName>
    </recommendedName>
</protein>
<evidence type="ECO:0008006" key="4">
    <source>
        <dbReference type="Google" id="ProtNLM"/>
    </source>
</evidence>
<keyword evidence="1" id="KW-0812">Transmembrane</keyword>
<dbReference type="Proteomes" id="UP000662814">
    <property type="component" value="Chromosome"/>
</dbReference>
<keyword evidence="3" id="KW-1185">Reference proteome</keyword>
<evidence type="ECO:0000313" key="2">
    <source>
        <dbReference type="EMBL" id="QPZ38646.1"/>
    </source>
</evidence>
<keyword evidence="1" id="KW-0472">Membrane</keyword>
<accession>A0ABX6YIR3</accession>
<evidence type="ECO:0000256" key="1">
    <source>
        <dbReference type="SAM" id="Phobius"/>
    </source>
</evidence>
<keyword evidence="1" id="KW-1133">Transmembrane helix</keyword>
<feature type="transmembrane region" description="Helical" evidence="1">
    <location>
        <begin position="37"/>
        <end position="64"/>
    </location>
</feature>
<sequence>MTQSGRSAARSALIGIAFTLITIVLAVIIVVGDLPIIARVALGIVAGLALVCAGVAIGYALAVIRMRDEDDEG</sequence>
<proteinExistence type="predicted"/>
<name>A0ABX6YIR3_9MICO</name>
<gene>
    <name evidence="2" type="ORF">HCR76_00595</name>
</gene>
<dbReference type="EMBL" id="CP061169">
    <property type="protein sequence ID" value="QPZ38646.1"/>
    <property type="molecule type" value="Genomic_DNA"/>
</dbReference>
<reference evidence="2 3" key="1">
    <citation type="submission" date="2020-12" db="EMBL/GenBank/DDBJ databases">
        <title>Microbacterium sp. HY060.</title>
        <authorList>
            <person name="Zhou J."/>
        </authorList>
    </citation>
    <scope>NUCLEOTIDE SEQUENCE [LARGE SCALE GENOMIC DNA]</scope>
    <source>
        <strain evidence="2 3">HY60</strain>
    </source>
</reference>